<evidence type="ECO:0000256" key="3">
    <source>
        <dbReference type="ARBA" id="ARBA00022692"/>
    </source>
</evidence>
<keyword evidence="3 7" id="KW-0812">Transmembrane</keyword>
<feature type="signal peptide" evidence="9">
    <location>
        <begin position="1"/>
        <end position="28"/>
    </location>
</feature>
<dbReference type="GO" id="GO:0016020">
    <property type="term" value="C:membrane"/>
    <property type="evidence" value="ECO:0007669"/>
    <property type="project" value="UniProtKB-SubCell"/>
</dbReference>
<feature type="transmembrane region" description="Helical" evidence="8">
    <location>
        <begin position="183"/>
        <end position="205"/>
    </location>
</feature>
<organism evidence="11">
    <name type="scientific">Trypanosoma vivax (strain Y486)</name>
    <dbReference type="NCBI Taxonomy" id="1055687"/>
    <lineage>
        <taxon>Eukaryota</taxon>
        <taxon>Discoba</taxon>
        <taxon>Euglenozoa</taxon>
        <taxon>Kinetoplastea</taxon>
        <taxon>Metakinetoplastina</taxon>
        <taxon>Trypanosomatida</taxon>
        <taxon>Trypanosomatidae</taxon>
        <taxon>Trypanosoma</taxon>
        <taxon>Duttonella</taxon>
    </lineage>
</organism>
<dbReference type="Pfam" id="PF01105">
    <property type="entry name" value="EMP24_GP25L"/>
    <property type="match status" value="1"/>
</dbReference>
<dbReference type="PANTHER" id="PTHR22811">
    <property type="entry name" value="TRANSMEMBRANE EMP24 DOMAIN-CONTAINING PROTEIN"/>
    <property type="match status" value="1"/>
</dbReference>
<reference evidence="11" key="1">
    <citation type="journal article" date="2012" name="Proc. Natl. Acad. Sci. U.S.A.">
        <title>Antigenic diversity is generated by distinct evolutionary mechanisms in African trypanosome species.</title>
        <authorList>
            <person name="Jackson A.P."/>
            <person name="Berry A."/>
            <person name="Aslett M."/>
            <person name="Allison H.C."/>
            <person name="Burton P."/>
            <person name="Vavrova-Anderson J."/>
            <person name="Brown R."/>
            <person name="Browne H."/>
            <person name="Corton N."/>
            <person name="Hauser H."/>
            <person name="Gamble J."/>
            <person name="Gilderthorp R."/>
            <person name="Marcello L."/>
            <person name="McQuillan J."/>
            <person name="Otto T.D."/>
            <person name="Quail M.A."/>
            <person name="Sanders M.J."/>
            <person name="van Tonder A."/>
            <person name="Ginger M.L."/>
            <person name="Field M.C."/>
            <person name="Barry J.D."/>
            <person name="Hertz-Fowler C."/>
            <person name="Berriman M."/>
        </authorList>
    </citation>
    <scope>NUCLEOTIDE SEQUENCE</scope>
    <source>
        <strain evidence="11">Y486</strain>
    </source>
</reference>
<keyword evidence="5 8" id="KW-1133">Transmembrane helix</keyword>
<accession>G0TYG9</accession>
<dbReference type="EMBL" id="HE573023">
    <property type="protein sequence ID" value="CCC49016.1"/>
    <property type="molecule type" value="Genomic_DNA"/>
</dbReference>
<evidence type="ECO:0000256" key="2">
    <source>
        <dbReference type="ARBA" id="ARBA00007104"/>
    </source>
</evidence>
<evidence type="ECO:0000256" key="9">
    <source>
        <dbReference type="SAM" id="SignalP"/>
    </source>
</evidence>
<comment type="subcellular location">
    <subcellularLocation>
        <location evidence="1 7">Membrane</location>
        <topology evidence="1 7">Single-pass type I membrane protein</topology>
    </subcellularLocation>
</comment>
<dbReference type="PROSITE" id="PS50866">
    <property type="entry name" value="GOLD"/>
    <property type="match status" value="1"/>
</dbReference>
<evidence type="ECO:0000256" key="5">
    <source>
        <dbReference type="ARBA" id="ARBA00022989"/>
    </source>
</evidence>
<dbReference type="SMART" id="SM01190">
    <property type="entry name" value="EMP24_GP25L"/>
    <property type="match status" value="1"/>
</dbReference>
<comment type="similarity">
    <text evidence="2 7">Belongs to the EMP24/GP25L family.</text>
</comment>
<evidence type="ECO:0000256" key="7">
    <source>
        <dbReference type="RuleBase" id="RU003827"/>
    </source>
</evidence>
<proteinExistence type="inferred from homology"/>
<evidence type="ECO:0000256" key="4">
    <source>
        <dbReference type="ARBA" id="ARBA00022729"/>
    </source>
</evidence>
<evidence type="ECO:0000259" key="10">
    <source>
        <dbReference type="PROSITE" id="PS50866"/>
    </source>
</evidence>
<evidence type="ECO:0000256" key="6">
    <source>
        <dbReference type="ARBA" id="ARBA00023136"/>
    </source>
</evidence>
<sequence>MYYVSWSFRALLLAHASLLLGCLSAAEAVRVRSTIHEVSLEVKREEICMYSHAAEHNEGALIHIKVIHGGKDFDVYVRDPHNKTVYVSYAGEHRSEDRVYFTKRALGEYSYCVDNRPYSGETKIVNFAIGVKSLKRWKDRIDPLMRLMQRSDGYIMGLHDDQMVLRMREGSLREKVNESRKLVLLRGLAETVVVVFVSVLQVVLIKQMFSNKGTRSSA</sequence>
<protein>
    <recommendedName>
        <fullName evidence="10">GOLD domain-containing protein</fullName>
    </recommendedName>
</protein>
<dbReference type="AlphaFoldDB" id="G0TYG9"/>
<feature type="chain" id="PRO_5003409788" description="GOLD domain-containing protein" evidence="9">
    <location>
        <begin position="29"/>
        <end position="218"/>
    </location>
</feature>
<evidence type="ECO:0000256" key="8">
    <source>
        <dbReference type="SAM" id="Phobius"/>
    </source>
</evidence>
<evidence type="ECO:0000256" key="1">
    <source>
        <dbReference type="ARBA" id="ARBA00004479"/>
    </source>
</evidence>
<name>G0TYG9_TRYVY</name>
<feature type="domain" description="GOLD" evidence="10">
    <location>
        <begin position="20"/>
        <end position="131"/>
    </location>
</feature>
<keyword evidence="4 9" id="KW-0732">Signal</keyword>
<evidence type="ECO:0000313" key="11">
    <source>
        <dbReference type="EMBL" id="CCC49016.1"/>
    </source>
</evidence>
<gene>
    <name evidence="11" type="ORF">TVY486_0703500</name>
</gene>
<dbReference type="InterPro" id="IPR009038">
    <property type="entry name" value="GOLD_dom"/>
</dbReference>
<dbReference type="InterPro" id="IPR015720">
    <property type="entry name" value="Emp24-like"/>
</dbReference>
<dbReference type="OMA" id="VCLYSIG"/>
<dbReference type="VEuPathDB" id="TriTrypDB:TvY486_0703500"/>
<keyword evidence="6 8" id="KW-0472">Membrane</keyword>